<keyword evidence="11" id="KW-1185">Reference proteome</keyword>
<evidence type="ECO:0000313" key="11">
    <source>
        <dbReference type="Proteomes" id="UP000001036"/>
    </source>
</evidence>
<evidence type="ECO:0000313" key="10">
    <source>
        <dbReference type="EMBL" id="ACE85308.1"/>
    </source>
</evidence>
<dbReference type="InterPro" id="IPR004812">
    <property type="entry name" value="Efflux_drug-R_Bcr/CmlA"/>
</dbReference>
<evidence type="ECO:0000256" key="3">
    <source>
        <dbReference type="ARBA" id="ARBA00022448"/>
    </source>
</evidence>
<feature type="transmembrane region" description="Helical" evidence="8">
    <location>
        <begin position="177"/>
        <end position="197"/>
    </location>
</feature>
<dbReference type="KEGG" id="cja:CJA_1707"/>
<feature type="transmembrane region" description="Helical" evidence="8">
    <location>
        <begin position="351"/>
        <end position="374"/>
    </location>
</feature>
<gene>
    <name evidence="10" type="ordered locus">CJA_1707</name>
</gene>
<dbReference type="Proteomes" id="UP000001036">
    <property type="component" value="Chromosome"/>
</dbReference>
<evidence type="ECO:0000256" key="7">
    <source>
        <dbReference type="ARBA" id="ARBA00023136"/>
    </source>
</evidence>
<dbReference type="InterPro" id="IPR011701">
    <property type="entry name" value="MFS"/>
</dbReference>
<feature type="transmembrane region" description="Helical" evidence="8">
    <location>
        <begin position="114"/>
        <end position="135"/>
    </location>
</feature>
<feature type="transmembrane region" description="Helical" evidence="8">
    <location>
        <begin position="320"/>
        <end position="339"/>
    </location>
</feature>
<organism evidence="10 11">
    <name type="scientific">Cellvibrio japonicus (strain Ueda107)</name>
    <name type="common">Pseudomonas fluorescens subsp. cellulosa</name>
    <dbReference type="NCBI Taxonomy" id="498211"/>
    <lineage>
        <taxon>Bacteria</taxon>
        <taxon>Pseudomonadati</taxon>
        <taxon>Pseudomonadota</taxon>
        <taxon>Gammaproteobacteria</taxon>
        <taxon>Cellvibrionales</taxon>
        <taxon>Cellvibrionaceae</taxon>
        <taxon>Cellvibrio</taxon>
    </lineage>
</organism>
<dbReference type="GO" id="GO:0005886">
    <property type="term" value="C:plasma membrane"/>
    <property type="evidence" value="ECO:0007669"/>
    <property type="project" value="UniProtKB-SubCell"/>
</dbReference>
<feature type="transmembrane region" description="Helical" evidence="8">
    <location>
        <begin position="296"/>
        <end position="314"/>
    </location>
</feature>
<name>B3PEY1_CELJU</name>
<dbReference type="Gene3D" id="1.20.1720.10">
    <property type="entry name" value="Multidrug resistance protein D"/>
    <property type="match status" value="1"/>
</dbReference>
<feature type="transmembrane region" description="Helical" evidence="8">
    <location>
        <begin position="147"/>
        <end position="165"/>
    </location>
</feature>
<comment type="subcellular location">
    <subcellularLocation>
        <location evidence="8">Cell inner membrane</location>
        <topology evidence="8">Multi-pass membrane protein</topology>
    </subcellularLocation>
    <subcellularLocation>
        <location evidence="1">Cell membrane</location>
        <topology evidence="1">Multi-pass membrane protein</topology>
    </subcellularLocation>
</comment>
<feature type="transmembrane region" description="Helical" evidence="8">
    <location>
        <begin position="380"/>
        <end position="402"/>
    </location>
</feature>
<dbReference type="PANTHER" id="PTHR43124:SF3">
    <property type="entry name" value="CHLORAMPHENICOL EFFLUX PUMP RV0191"/>
    <property type="match status" value="1"/>
</dbReference>
<evidence type="ECO:0000256" key="6">
    <source>
        <dbReference type="ARBA" id="ARBA00022989"/>
    </source>
</evidence>
<dbReference type="InterPro" id="IPR050189">
    <property type="entry name" value="MFS_Efflux_Transporters"/>
</dbReference>
<sequence>METTMSDYSTHPTASRISAREFIVLIALLMSVVAISIDALLPALGFIANDIPLAHPNQAQYLISILFLGMAIGQLVCGPLSDATGRKKILYAGIVLILLGSLICFMAQDINTLLLGRFIQGLGVAGPYVSAISIVRDKYTGNEMARIMSLVMLIFILVPAIAPSLGQAVLLVSSWRYIFVLYIVYALIIGVWIFLRLEETLPRDYRIPFSTRGFVDGFKEVISNYTTMCYTLCMGLFFGSFLGYLNSSQQIFQELFNTGQLFTLYFGILALVFGASSLVNARFVQKWGMDYLCNRAVLGIVLSSALFLALQLVIEPNLWAFLVYAAVLFFCFGLVFGNVNAMAMEPMGHVAGIAAAIIGAFSSIMSMTIGTVIGQLYNGTLMPITCGFLILGMMAYGILLLAGGYKDKQALNVPPAEPAASTDDKPALDQQ</sequence>
<keyword evidence="3 8" id="KW-0813">Transport</keyword>
<dbReference type="GO" id="GO:1990961">
    <property type="term" value="P:xenobiotic detoxification by transmembrane export across the plasma membrane"/>
    <property type="evidence" value="ECO:0007669"/>
    <property type="project" value="InterPro"/>
</dbReference>
<proteinExistence type="inferred from homology"/>
<keyword evidence="4" id="KW-1003">Cell membrane</keyword>
<dbReference type="CDD" id="cd17320">
    <property type="entry name" value="MFS_MdfA_MDR_like"/>
    <property type="match status" value="1"/>
</dbReference>
<feature type="domain" description="Major facilitator superfamily (MFS) profile" evidence="9">
    <location>
        <begin position="22"/>
        <end position="410"/>
    </location>
</feature>
<dbReference type="EMBL" id="CP000934">
    <property type="protein sequence ID" value="ACE85308.1"/>
    <property type="molecule type" value="Genomic_DNA"/>
</dbReference>
<feature type="transmembrane region" description="Helical" evidence="8">
    <location>
        <begin position="222"/>
        <end position="244"/>
    </location>
</feature>
<dbReference type="HOGENOM" id="CLU_001265_47_0_6"/>
<keyword evidence="8" id="KW-0997">Cell inner membrane</keyword>
<accession>B3PEY1</accession>
<feature type="transmembrane region" description="Helical" evidence="8">
    <location>
        <begin position="22"/>
        <end position="47"/>
    </location>
</feature>
<dbReference type="AlphaFoldDB" id="B3PEY1"/>
<dbReference type="NCBIfam" id="TIGR00710">
    <property type="entry name" value="efflux_Bcr_CflA"/>
    <property type="match status" value="1"/>
</dbReference>
<evidence type="ECO:0000259" key="9">
    <source>
        <dbReference type="PROSITE" id="PS50850"/>
    </source>
</evidence>
<feature type="transmembrane region" description="Helical" evidence="8">
    <location>
        <begin position="89"/>
        <end position="108"/>
    </location>
</feature>
<dbReference type="GO" id="GO:0042910">
    <property type="term" value="F:xenobiotic transmembrane transporter activity"/>
    <property type="evidence" value="ECO:0007669"/>
    <property type="project" value="InterPro"/>
</dbReference>
<protein>
    <recommendedName>
        <fullName evidence="8">Bcr/CflA family efflux transporter</fullName>
    </recommendedName>
</protein>
<dbReference type="PROSITE" id="PS50850">
    <property type="entry name" value="MFS"/>
    <property type="match status" value="1"/>
</dbReference>
<dbReference type="STRING" id="498211.CJA_1707"/>
<dbReference type="Pfam" id="PF07690">
    <property type="entry name" value="MFS_1"/>
    <property type="match status" value="1"/>
</dbReference>
<evidence type="ECO:0000256" key="8">
    <source>
        <dbReference type="RuleBase" id="RU365088"/>
    </source>
</evidence>
<keyword evidence="6 8" id="KW-1133">Transmembrane helix</keyword>
<feature type="transmembrane region" description="Helical" evidence="8">
    <location>
        <begin position="59"/>
        <end position="77"/>
    </location>
</feature>
<keyword evidence="5 8" id="KW-0812">Transmembrane</keyword>
<dbReference type="InterPro" id="IPR020846">
    <property type="entry name" value="MFS_dom"/>
</dbReference>
<feature type="transmembrane region" description="Helical" evidence="8">
    <location>
        <begin position="264"/>
        <end position="284"/>
    </location>
</feature>
<reference evidence="10 11" key="1">
    <citation type="journal article" date="2008" name="J. Bacteriol.">
        <title>Insights into plant cell wall degradation from the genome sequence of the soil bacterium Cellvibrio japonicus.</title>
        <authorList>
            <person name="Deboy R.T."/>
            <person name="Mongodin E.F."/>
            <person name="Fouts D.E."/>
            <person name="Tailford L.E."/>
            <person name="Khouri H."/>
            <person name="Emerson J.B."/>
            <person name="Mohamoud Y."/>
            <person name="Watkins K."/>
            <person name="Henrissat B."/>
            <person name="Gilbert H.J."/>
            <person name="Nelson K.E."/>
        </authorList>
    </citation>
    <scope>NUCLEOTIDE SEQUENCE [LARGE SCALE GENOMIC DNA]</scope>
    <source>
        <strain evidence="10 11">Ueda107</strain>
    </source>
</reference>
<keyword evidence="7 8" id="KW-0472">Membrane</keyword>
<dbReference type="SUPFAM" id="SSF103473">
    <property type="entry name" value="MFS general substrate transporter"/>
    <property type="match status" value="1"/>
</dbReference>
<dbReference type="InterPro" id="IPR036259">
    <property type="entry name" value="MFS_trans_sf"/>
</dbReference>
<dbReference type="eggNOG" id="COG2814">
    <property type="taxonomic scope" value="Bacteria"/>
</dbReference>
<dbReference type="PANTHER" id="PTHR43124">
    <property type="entry name" value="PURINE EFFLUX PUMP PBUE"/>
    <property type="match status" value="1"/>
</dbReference>
<comment type="similarity">
    <text evidence="2 8">Belongs to the major facilitator superfamily. Bcr/CmlA family.</text>
</comment>
<evidence type="ECO:0000256" key="4">
    <source>
        <dbReference type="ARBA" id="ARBA00022475"/>
    </source>
</evidence>
<evidence type="ECO:0000256" key="2">
    <source>
        <dbReference type="ARBA" id="ARBA00006236"/>
    </source>
</evidence>
<evidence type="ECO:0000256" key="1">
    <source>
        <dbReference type="ARBA" id="ARBA00004651"/>
    </source>
</evidence>
<evidence type="ECO:0000256" key="5">
    <source>
        <dbReference type="ARBA" id="ARBA00022692"/>
    </source>
</evidence>